<proteinExistence type="predicted"/>
<accession>A0A3P7EWL5</accession>
<reference evidence="2" key="1">
    <citation type="submission" date="2018-11" db="EMBL/GenBank/DDBJ databases">
        <authorList>
            <consortium name="Pathogen Informatics"/>
        </authorList>
    </citation>
    <scope>NUCLEOTIDE SEQUENCE [LARGE SCALE GENOMIC DNA]</scope>
</reference>
<dbReference type="InterPro" id="IPR002999">
    <property type="entry name" value="Tudor"/>
</dbReference>
<dbReference type="PANTHER" id="PTHR22948:SF65">
    <property type="entry name" value="A-KINASE ANCHORING PROTEIN 1"/>
    <property type="match status" value="1"/>
</dbReference>
<dbReference type="InterPro" id="IPR050621">
    <property type="entry name" value="Tudor_domain_containing"/>
</dbReference>
<organism evidence="2">
    <name type="scientific">Toxocara canis</name>
    <name type="common">Canine roundworm</name>
    <dbReference type="NCBI Taxonomy" id="6265"/>
    <lineage>
        <taxon>Eukaryota</taxon>
        <taxon>Metazoa</taxon>
        <taxon>Ecdysozoa</taxon>
        <taxon>Nematoda</taxon>
        <taxon>Chromadorea</taxon>
        <taxon>Rhabditida</taxon>
        <taxon>Spirurina</taxon>
        <taxon>Ascaridomorpha</taxon>
        <taxon>Ascaridoidea</taxon>
        <taxon>Toxocaridae</taxon>
        <taxon>Toxocara</taxon>
    </lineage>
</organism>
<sequence>MFQLALPEGCHCEVLVCSIVDAGHFFVQQPAHPSYQSLSRLDCYMFAVYSISAGIPQLPKPCEPGLLCAAPANGGWFRAVTVACSEVEDEVLVQFVDYGGYSSILRSDLRQIRSDFMSLPFQAAECYLAHVQPVDGSSSWSSKATKIFQALTTGRVVDAFVVGHDIDDMMI</sequence>
<evidence type="ECO:0000313" key="2">
    <source>
        <dbReference type="EMBL" id="VDM27730.1"/>
    </source>
</evidence>
<gene>
    <name evidence="2" type="ORF">TCNE_LOCUS2240</name>
</gene>
<dbReference type="SUPFAM" id="SSF63748">
    <property type="entry name" value="Tudor/PWWP/MBT"/>
    <property type="match status" value="1"/>
</dbReference>
<dbReference type="GO" id="GO:0005737">
    <property type="term" value="C:cytoplasm"/>
    <property type="evidence" value="ECO:0007669"/>
    <property type="project" value="UniProtKB-ARBA"/>
</dbReference>
<dbReference type="EMBL" id="UYWY01002127">
    <property type="protein sequence ID" value="VDM27730.1"/>
    <property type="molecule type" value="Genomic_DNA"/>
</dbReference>
<dbReference type="Pfam" id="PF00567">
    <property type="entry name" value="TUDOR"/>
    <property type="match status" value="1"/>
</dbReference>
<dbReference type="InterPro" id="IPR047367">
    <property type="entry name" value="Tudor_AKAP1"/>
</dbReference>
<dbReference type="PANTHER" id="PTHR22948">
    <property type="entry name" value="TUDOR DOMAIN CONTAINING PROTEIN"/>
    <property type="match status" value="1"/>
</dbReference>
<dbReference type="Gene3D" id="2.30.30.140">
    <property type="match status" value="1"/>
</dbReference>
<evidence type="ECO:0000259" key="1">
    <source>
        <dbReference type="PROSITE" id="PS50304"/>
    </source>
</evidence>
<dbReference type="CDD" id="cd20407">
    <property type="entry name" value="Tudor_AKAP1"/>
    <property type="match status" value="1"/>
</dbReference>
<protein>
    <recommendedName>
        <fullName evidence="1">Tudor domain-containing protein</fullName>
    </recommendedName>
</protein>
<dbReference type="Gene3D" id="2.40.50.90">
    <property type="match status" value="1"/>
</dbReference>
<feature type="domain" description="Tudor" evidence="1">
    <location>
        <begin position="61"/>
        <end position="119"/>
    </location>
</feature>
<dbReference type="InterPro" id="IPR035437">
    <property type="entry name" value="SNase_OB-fold_sf"/>
</dbReference>
<dbReference type="SMART" id="SM00333">
    <property type="entry name" value="TUDOR"/>
    <property type="match status" value="1"/>
</dbReference>
<dbReference type="AlphaFoldDB" id="A0A3P7EWL5"/>
<name>A0A3P7EWL5_TOXCA</name>
<dbReference type="PROSITE" id="PS50304">
    <property type="entry name" value="TUDOR"/>
    <property type="match status" value="1"/>
</dbReference>